<evidence type="ECO:0000256" key="2">
    <source>
        <dbReference type="ARBA" id="ARBA00022679"/>
    </source>
</evidence>
<evidence type="ECO:0000313" key="6">
    <source>
        <dbReference type="Proteomes" id="UP000054558"/>
    </source>
</evidence>
<evidence type="ECO:0000313" key="5">
    <source>
        <dbReference type="EMBL" id="GAQ78481.1"/>
    </source>
</evidence>
<comment type="similarity">
    <text evidence="1">Belongs to the glycosyltransferase 90 family.</text>
</comment>
<protein>
    <submittedName>
        <fullName evidence="5">Protein glucosyltransferase</fullName>
    </submittedName>
</protein>
<feature type="compositionally biased region" description="Acidic residues" evidence="3">
    <location>
        <begin position="229"/>
        <end position="240"/>
    </location>
</feature>
<dbReference type="InterPro" id="IPR006598">
    <property type="entry name" value="CAP10"/>
</dbReference>
<name>A0A1Y1HNB9_KLENI</name>
<dbReference type="OrthoDB" id="2012775at2759"/>
<evidence type="ECO:0000259" key="4">
    <source>
        <dbReference type="SMART" id="SM00672"/>
    </source>
</evidence>
<reference evidence="5 6" key="1">
    <citation type="journal article" date="2014" name="Nat. Commun.">
        <title>Klebsormidium flaccidum genome reveals primary factors for plant terrestrial adaptation.</title>
        <authorList>
            <person name="Hori K."/>
            <person name="Maruyama F."/>
            <person name="Fujisawa T."/>
            <person name="Togashi T."/>
            <person name="Yamamoto N."/>
            <person name="Seo M."/>
            <person name="Sato S."/>
            <person name="Yamada T."/>
            <person name="Mori H."/>
            <person name="Tajima N."/>
            <person name="Moriyama T."/>
            <person name="Ikeuchi M."/>
            <person name="Watanabe M."/>
            <person name="Wada H."/>
            <person name="Kobayashi K."/>
            <person name="Saito M."/>
            <person name="Masuda T."/>
            <person name="Sasaki-Sekimoto Y."/>
            <person name="Mashiguchi K."/>
            <person name="Awai K."/>
            <person name="Shimojima M."/>
            <person name="Masuda S."/>
            <person name="Iwai M."/>
            <person name="Nobusawa T."/>
            <person name="Narise T."/>
            <person name="Kondo S."/>
            <person name="Saito H."/>
            <person name="Sato R."/>
            <person name="Murakawa M."/>
            <person name="Ihara Y."/>
            <person name="Oshima-Yamada Y."/>
            <person name="Ohtaka K."/>
            <person name="Satoh M."/>
            <person name="Sonobe K."/>
            <person name="Ishii M."/>
            <person name="Ohtani R."/>
            <person name="Kanamori-Sato M."/>
            <person name="Honoki R."/>
            <person name="Miyazaki D."/>
            <person name="Mochizuki H."/>
            <person name="Umetsu J."/>
            <person name="Higashi K."/>
            <person name="Shibata D."/>
            <person name="Kamiya Y."/>
            <person name="Sato N."/>
            <person name="Nakamura Y."/>
            <person name="Tabata S."/>
            <person name="Ida S."/>
            <person name="Kurokawa K."/>
            <person name="Ohta H."/>
        </authorList>
    </citation>
    <scope>NUCLEOTIDE SEQUENCE [LARGE SCALE GENOMIC DNA]</scope>
    <source>
        <strain evidence="5 6">NIES-2285</strain>
    </source>
</reference>
<keyword evidence="2 5" id="KW-0808">Transferase</keyword>
<dbReference type="PANTHER" id="PTHR12203:SF35">
    <property type="entry name" value="PROTEIN O-GLUCOSYLTRANSFERASE 1"/>
    <property type="match status" value="1"/>
</dbReference>
<gene>
    <name evidence="5" type="ORF">KFL_000130640</name>
</gene>
<proteinExistence type="inferred from homology"/>
<feature type="region of interest" description="Disordered" evidence="3">
    <location>
        <begin position="223"/>
        <end position="242"/>
    </location>
</feature>
<organism evidence="5 6">
    <name type="scientific">Klebsormidium nitens</name>
    <name type="common">Green alga</name>
    <name type="synonym">Ulothrix nitens</name>
    <dbReference type="NCBI Taxonomy" id="105231"/>
    <lineage>
        <taxon>Eukaryota</taxon>
        <taxon>Viridiplantae</taxon>
        <taxon>Streptophyta</taxon>
        <taxon>Klebsormidiophyceae</taxon>
        <taxon>Klebsormidiales</taxon>
        <taxon>Klebsormidiaceae</taxon>
        <taxon>Klebsormidium</taxon>
    </lineage>
</organism>
<dbReference type="Pfam" id="PF05686">
    <property type="entry name" value="Glyco_transf_90"/>
    <property type="match status" value="1"/>
</dbReference>
<dbReference type="InterPro" id="IPR051091">
    <property type="entry name" value="O-Glucosyltr/Glycosyltrsf_90"/>
</dbReference>
<keyword evidence="6" id="KW-1185">Reference proteome</keyword>
<dbReference type="GO" id="GO:0016740">
    <property type="term" value="F:transferase activity"/>
    <property type="evidence" value="ECO:0007669"/>
    <property type="project" value="UniProtKB-KW"/>
</dbReference>
<evidence type="ECO:0000256" key="3">
    <source>
        <dbReference type="SAM" id="MobiDB-lite"/>
    </source>
</evidence>
<accession>A0A1Y1HNB9</accession>
<feature type="domain" description="Glycosyl transferase CAP10" evidence="4">
    <location>
        <begin position="324"/>
        <end position="590"/>
    </location>
</feature>
<evidence type="ECO:0000256" key="1">
    <source>
        <dbReference type="ARBA" id="ARBA00010118"/>
    </source>
</evidence>
<dbReference type="AlphaFoldDB" id="A0A1Y1HNB9"/>
<dbReference type="Proteomes" id="UP000054558">
    <property type="component" value="Unassembled WGS sequence"/>
</dbReference>
<dbReference type="PANTHER" id="PTHR12203">
    <property type="entry name" value="KDEL LYS-ASP-GLU-LEU CONTAINING - RELATED"/>
    <property type="match status" value="1"/>
</dbReference>
<feature type="region of interest" description="Disordered" evidence="3">
    <location>
        <begin position="172"/>
        <end position="194"/>
    </location>
</feature>
<dbReference type="EMBL" id="DF236962">
    <property type="protein sequence ID" value="GAQ78481.1"/>
    <property type="molecule type" value="Genomic_DNA"/>
</dbReference>
<dbReference type="SMART" id="SM00672">
    <property type="entry name" value="CAP10"/>
    <property type="match status" value="1"/>
</dbReference>
<sequence>MKFLGKKSFPSVPSVRSFFSYRNVTVILLFHILVVHLRHSQFLQSTDVGGSEDKESFIADGVNDSPSFESRFVGSVLSRKGAGDFDGVPEGSNRRSLFGSIVGLFTGGEKGDISTRGNGTEASEAGIWDDTLVQTTDGQRLQIHRVNKAGLLPDFKDEALQETSAEEVGILKWGEEGRPTDPPAEGTKDPLGGVLTQEDNQQLERIEGALEYEIFEADKAAERRAGVSEGEDPPSWEDASDPERRRALLQQKIDEQLAPYKKGGFTYADVAAQRNKTGMCVHFKIRNGTVTMVKDPEKVSEKWSYWYRADQVNQMFKLLIKQGRIPDHVEIAVNIEASPRLLRSERSPDLPPVLSYCSTAEHYDLIGVGFQYHRCLMRDEYKSDQCKLSWDPEKIRRDHPWEGRRGSALWRGSPTGGLYRVEDWKEKARSQLVMLSKANPELLDAMFTKCADGQCTQAAREAIGKELGYADRLANFTDYMERKYLVDIDGESWSSRFFQLLASGATIFKQSTHYREFSDFFFEAGTHYVRYAEDLGDLLTVLQGAEGRQEELRDMAVRSLALVEQLTKDDVILEYMGMLLTSYAELFAPEEGASAS</sequence>